<dbReference type="InterPro" id="IPR024432">
    <property type="entry name" value="Put_RecE_PDDEXK-like_dom"/>
</dbReference>
<dbReference type="EMBL" id="JAHQCX010000001">
    <property type="protein sequence ID" value="MBU9724408.1"/>
    <property type="molecule type" value="Genomic_DNA"/>
</dbReference>
<dbReference type="RefSeq" id="WP_238725997.1">
    <property type="nucleotide sequence ID" value="NZ_JAHQCX010000001.1"/>
</dbReference>
<comment type="caution">
    <text evidence="3">The sequence shown here is derived from an EMBL/GenBank/DDBJ whole genome shotgun (WGS) entry which is preliminary data.</text>
</comment>
<dbReference type="Proteomes" id="UP001314681">
    <property type="component" value="Unassembled WGS sequence"/>
</dbReference>
<sequence length="265" mass="30740">MKLTAENYYSIEANQEYLSVSQYKDFCGSLGKLACEAEAMAKIRGEWEIRKTTPLLVGSYVDSYFEGTLPKFKQDNPEVFTQKGDLKSNFRKAEEIIERVEKDDFFMLSLSGEKQVIMTAKMFGAKWKVKMDSYLPGKAIVDLKVMSSLRKQHYTKDFGYMDFTQYWGYDLQGAVYQEVVFQNTGHRLPFYIAAVSKEEEPDIEVIQIDNKHLQEKLYEIEQNTQKIIGLKKGLYSPIRCELCDYCKHTKILTKPIHFSELLGEV</sequence>
<dbReference type="Pfam" id="PF12684">
    <property type="entry name" value="DUF3799"/>
    <property type="match status" value="1"/>
</dbReference>
<proteinExistence type="predicted"/>
<feature type="domain" description="Putative exodeoxyribonuclease 8 PDDEXK-like" evidence="2">
    <location>
        <begin position="19"/>
        <end position="249"/>
    </location>
</feature>
<organism evidence="3 4">
    <name type="scientific">Diplocloster modestus</name>
    <dbReference type="NCBI Taxonomy" id="2850322"/>
    <lineage>
        <taxon>Bacteria</taxon>
        <taxon>Bacillati</taxon>
        <taxon>Bacillota</taxon>
        <taxon>Clostridia</taxon>
        <taxon>Lachnospirales</taxon>
        <taxon>Lachnospiraceae</taxon>
        <taxon>Diplocloster</taxon>
    </lineage>
</organism>
<reference evidence="3 4" key="1">
    <citation type="submission" date="2021-06" db="EMBL/GenBank/DDBJ databases">
        <title>Description of novel taxa of the family Lachnospiraceae.</title>
        <authorList>
            <person name="Chaplin A.V."/>
            <person name="Sokolova S.R."/>
            <person name="Pikina A.P."/>
            <person name="Korzhanova M."/>
            <person name="Belova V."/>
            <person name="Korostin D."/>
            <person name="Efimov B.A."/>
        </authorList>
    </citation>
    <scope>NUCLEOTIDE SEQUENCE [LARGE SCALE GENOMIC DNA]</scope>
    <source>
        <strain evidence="3 4">ASD4241</strain>
    </source>
</reference>
<evidence type="ECO:0000313" key="4">
    <source>
        <dbReference type="Proteomes" id="UP001314681"/>
    </source>
</evidence>
<name>A0ABS6K0N1_9FIRM</name>
<evidence type="ECO:0000259" key="2">
    <source>
        <dbReference type="Pfam" id="PF12684"/>
    </source>
</evidence>
<protein>
    <submittedName>
        <fullName evidence="3">PD-(D/E)XK nuclease-like domain-containing protein</fullName>
    </submittedName>
</protein>
<evidence type="ECO:0000313" key="3">
    <source>
        <dbReference type="EMBL" id="MBU9724408.1"/>
    </source>
</evidence>
<accession>A0ABS6K0N1</accession>
<keyword evidence="1" id="KW-0378">Hydrolase</keyword>
<gene>
    <name evidence="3" type="ORF">KTH90_00120</name>
</gene>
<dbReference type="Gene3D" id="3.90.320.10">
    <property type="match status" value="1"/>
</dbReference>
<evidence type="ECO:0000256" key="1">
    <source>
        <dbReference type="ARBA" id="ARBA00022801"/>
    </source>
</evidence>
<keyword evidence="4" id="KW-1185">Reference proteome</keyword>
<dbReference type="InterPro" id="IPR011604">
    <property type="entry name" value="PDDEXK-like_dom_sf"/>
</dbReference>